<dbReference type="EMBL" id="KP795468">
    <property type="protein sequence ID" value="AKN36100.1"/>
    <property type="molecule type" value="Genomic_DNA"/>
</dbReference>
<accession>A0A0H3ZJP0</accession>
<protein>
    <submittedName>
        <fullName evidence="1">Uncharacterized protein</fullName>
    </submittedName>
</protein>
<organism evidence="1">
    <name type="scientific">Vibrio tasmaniensis</name>
    <dbReference type="NCBI Taxonomy" id="212663"/>
    <lineage>
        <taxon>Bacteria</taxon>
        <taxon>Pseudomonadati</taxon>
        <taxon>Pseudomonadota</taxon>
        <taxon>Gammaproteobacteria</taxon>
        <taxon>Vibrionales</taxon>
        <taxon>Vibrionaceae</taxon>
        <taxon>Vibrio</taxon>
    </lineage>
</organism>
<reference evidence="1" key="1">
    <citation type="journal article" date="2015" name="MBio">
        <title>Eco-Evolutionary Dynamics of Episomes among Ecologically Cohesive Bacterial Populations.</title>
        <authorList>
            <person name="Xue H."/>
            <person name="Cordero O.X."/>
            <person name="Camas F.M."/>
            <person name="Trimble W."/>
            <person name="Meyer F."/>
            <person name="Guglielmini J."/>
            <person name="Rocha E.P."/>
            <person name="Polz M.F."/>
        </authorList>
    </citation>
    <scope>NUCLEOTIDE SEQUENCE</scope>
    <source>
        <strain evidence="1">1F_279</strain>
    </source>
</reference>
<dbReference type="AlphaFoldDB" id="A0A0H3ZJP0"/>
<proteinExistence type="predicted"/>
<sequence>MQMNEAAKLRVKWGNKPCSHPNIDKEFYEGSPTGDYVCTQCGEVGHGKHWASKQSKD</sequence>
<evidence type="ECO:0000313" key="1">
    <source>
        <dbReference type="EMBL" id="AKN36100.1"/>
    </source>
</evidence>
<name>A0A0H3ZJP0_9VIBR</name>